<evidence type="ECO:0000256" key="4">
    <source>
        <dbReference type="ARBA" id="ARBA00023015"/>
    </source>
</evidence>
<evidence type="ECO:0000313" key="10">
    <source>
        <dbReference type="Proteomes" id="UP000041254"/>
    </source>
</evidence>
<feature type="compositionally biased region" description="Basic and acidic residues" evidence="8">
    <location>
        <begin position="47"/>
        <end position="60"/>
    </location>
</feature>
<comment type="similarity">
    <text evidence="2">Belongs to the NELF-D family.</text>
</comment>
<evidence type="ECO:0000256" key="6">
    <source>
        <dbReference type="ARBA" id="ARBA00023242"/>
    </source>
</evidence>
<keyword evidence="3" id="KW-0678">Repressor</keyword>
<dbReference type="GO" id="GO:0003723">
    <property type="term" value="F:RNA binding"/>
    <property type="evidence" value="ECO:0007669"/>
    <property type="project" value="TreeGrafter"/>
</dbReference>
<sequence length="1205" mass="133294">MAGAGTLKLLWYWELIKATDRSAAAARFMNEAKRKERQHPSVSSTADGRDGGSREDLKRRLERPDAALDVNIGTHIRRFIAAGGTLQEVKDCLCDNLVGYPSRARQLAQWVAGLPGETRNAERLLQEQYQKLLKDHFDAAALDAQFFDFEHPTPEHQEKWQKIAVQLCKHKIWRESVYALTRDNDSVVLHSIVSGIAHAVSPAETVEEIVKTGAEMANFRVYLTTFCHTVASYIAADLAAEEELLQSVYCMACTGEYTFIVAQALLFVLQRIRPPRDQHKIFRLRHALIDRLRGEAKKSVGRLCLRFTDLHSKDVELFNAVQSVFMQQSYRTGGPLTADDISHLSGLFSRHRNKTHPQSASPLPLPLAITWPTPSPTHHHQQHQTPTQDDSLPLGADAANLPFPLPSPPSSPPPPMRLAALDDAHTGAALDPWAWETPAAGSVVGGAGSAGESAAKGAEGEGRESAWEESFSGVSKDSGPAPLGVGNPSLKADVRLEDLLRGPWVIDMVLDMLTYPKKALDNTVRASLIDFLVELCVWDEVDLRNAFVEHRSLQERKDDSFTHNEQVGEYDDVISAEKQCYQALCEYFDIEEDDELDDYSVSELYQLFVQLKNDSDTDNDSEDHQEGDGDAGEGQGNEGDDAASGPQPMSMASVDHNECPPFTPSDESSNSNEPLPPPLPPRRARSDSEEEDDDDHLGGGPPLKRPRHAGGDVSDSMDEGDSQDNRNSYGEREEPTSEESPSSFRPSLMLHDNVPSSEEGGRPRSSWSAEDDSSRMRMMRGGSPPPAAPAAAGIPDENQPSAAGAVAALPPPIWPAPDNMDMGGMGLGMMGGLGKGKGKGKGYYVLPLPGGEFDVTRDRGELLQKVKTLKRERQEAKALRRLRRQLDALRARCRQELNQVCDIIWADDLRKNCKVALLRKTIQTPLAALACIRYVRQIAMTEESSDGHVDPLLALERIATIPLLLADICDIHPSHAPIVFQLLRDIIEDNLKAQPDPFASPPSPPGSPSPSPKRFDGPSSLSPRPLQQRRFPEGQQHVVELMAYIACAPLKMSHTVLKYLDSHGERLGPRCVCRLMEKLIVKLAYQGRPYQCSLLVTVLHKMTFTWSVEILAFASRLEEGRQTLYRFLRHCDELFTVQYRSSLRQTHNWLRQGISRLGALLSHAPLAYPYEIKPQPSDLTTTTTTVGTRRRPVGGKGMLTRLPLV</sequence>
<evidence type="ECO:0000256" key="3">
    <source>
        <dbReference type="ARBA" id="ARBA00022491"/>
    </source>
</evidence>
<reference evidence="9 10" key="1">
    <citation type="submission" date="2014-11" db="EMBL/GenBank/DDBJ databases">
        <authorList>
            <person name="Zhu J."/>
            <person name="Qi W."/>
            <person name="Song R."/>
        </authorList>
    </citation>
    <scope>NUCLEOTIDE SEQUENCE [LARGE SCALE GENOMIC DNA]</scope>
</reference>
<evidence type="ECO:0000256" key="5">
    <source>
        <dbReference type="ARBA" id="ARBA00023163"/>
    </source>
</evidence>
<evidence type="ECO:0000256" key="8">
    <source>
        <dbReference type="SAM" id="MobiDB-lite"/>
    </source>
</evidence>
<feature type="region of interest" description="Disordered" evidence="8">
    <location>
        <begin position="32"/>
        <end position="60"/>
    </location>
</feature>
<dbReference type="PANTHER" id="PTHR12144">
    <property type="entry name" value="NEGATIVE ELONGATION FACTOR D"/>
    <property type="match status" value="1"/>
</dbReference>
<dbReference type="GO" id="GO:0032021">
    <property type="term" value="C:NELF complex"/>
    <property type="evidence" value="ECO:0007669"/>
    <property type="project" value="TreeGrafter"/>
</dbReference>
<dbReference type="STRING" id="1169540.A0A0G4GWH6"/>
<name>A0A0G4GWH6_VITBC</name>
<dbReference type="GO" id="GO:0034244">
    <property type="term" value="P:negative regulation of transcription elongation by RNA polymerase II"/>
    <property type="evidence" value="ECO:0007669"/>
    <property type="project" value="TreeGrafter"/>
</dbReference>
<comment type="subcellular location">
    <subcellularLocation>
        <location evidence="1">Nucleus</location>
    </subcellularLocation>
</comment>
<dbReference type="VEuPathDB" id="CryptoDB:Vbra_18915"/>
<keyword evidence="7" id="KW-0175">Coiled coil</keyword>
<dbReference type="PANTHER" id="PTHR12144:SF0">
    <property type="entry name" value="NEGATIVE ELONGATION FACTOR C_D"/>
    <property type="match status" value="1"/>
</dbReference>
<feature type="region of interest" description="Disordered" evidence="8">
    <location>
        <begin position="994"/>
        <end position="1027"/>
    </location>
</feature>
<feature type="compositionally biased region" description="Pro residues" evidence="8">
    <location>
        <begin position="403"/>
        <end position="416"/>
    </location>
</feature>
<keyword evidence="5" id="KW-0804">Transcription</keyword>
<evidence type="ECO:0000313" key="9">
    <source>
        <dbReference type="EMBL" id="CEM35331.1"/>
    </source>
</evidence>
<keyword evidence="10" id="KW-1185">Reference proteome</keyword>
<organism evidence="9 10">
    <name type="scientific">Vitrella brassicaformis (strain CCMP3155)</name>
    <dbReference type="NCBI Taxonomy" id="1169540"/>
    <lineage>
        <taxon>Eukaryota</taxon>
        <taxon>Sar</taxon>
        <taxon>Alveolata</taxon>
        <taxon>Colpodellida</taxon>
        <taxon>Vitrellaceae</taxon>
        <taxon>Vitrella</taxon>
    </lineage>
</organism>
<feature type="region of interest" description="Disordered" evidence="8">
    <location>
        <begin position="441"/>
        <end position="488"/>
    </location>
</feature>
<feature type="compositionally biased region" description="Low complexity" evidence="8">
    <location>
        <begin position="664"/>
        <end position="673"/>
    </location>
</feature>
<keyword evidence="4" id="KW-0805">Transcription regulation</keyword>
<evidence type="ECO:0000256" key="7">
    <source>
        <dbReference type="SAM" id="Coils"/>
    </source>
</evidence>
<feature type="compositionally biased region" description="Low complexity" evidence="8">
    <location>
        <begin position="738"/>
        <end position="747"/>
    </location>
</feature>
<dbReference type="EMBL" id="CDMY01000850">
    <property type="protein sequence ID" value="CEM35331.1"/>
    <property type="molecule type" value="Genomic_DNA"/>
</dbReference>
<dbReference type="InterPro" id="IPR006942">
    <property type="entry name" value="TH1"/>
</dbReference>
<feature type="region of interest" description="Disordered" evidence="8">
    <location>
        <begin position="614"/>
        <end position="796"/>
    </location>
</feature>
<evidence type="ECO:0000256" key="1">
    <source>
        <dbReference type="ARBA" id="ARBA00004123"/>
    </source>
</evidence>
<protein>
    <submittedName>
        <fullName evidence="9">Uncharacterized protein</fullName>
    </submittedName>
</protein>
<dbReference type="AlphaFoldDB" id="A0A0G4GWH6"/>
<feature type="region of interest" description="Disordered" evidence="8">
    <location>
        <begin position="352"/>
        <end position="419"/>
    </location>
</feature>
<gene>
    <name evidence="9" type="ORF">Vbra_18915</name>
</gene>
<dbReference type="Proteomes" id="UP000041254">
    <property type="component" value="Unassembled WGS sequence"/>
</dbReference>
<dbReference type="InParanoid" id="A0A0G4GWH6"/>
<feature type="coiled-coil region" evidence="7">
    <location>
        <begin position="859"/>
        <end position="899"/>
    </location>
</feature>
<dbReference type="Pfam" id="PF04858">
    <property type="entry name" value="TH1"/>
    <property type="match status" value="1"/>
</dbReference>
<feature type="compositionally biased region" description="Pro residues" evidence="8">
    <location>
        <begin position="998"/>
        <end position="1011"/>
    </location>
</feature>
<accession>A0A0G4GWH6</accession>
<evidence type="ECO:0000256" key="2">
    <source>
        <dbReference type="ARBA" id="ARBA00005726"/>
    </source>
</evidence>
<keyword evidence="6" id="KW-0539">Nucleus</keyword>
<proteinExistence type="inferred from homology"/>